<dbReference type="AlphaFoldDB" id="A0A166VK06"/>
<organism evidence="1 2">
    <name type="scientific">Colletotrichum tofieldiae</name>
    <dbReference type="NCBI Taxonomy" id="708197"/>
    <lineage>
        <taxon>Eukaryota</taxon>
        <taxon>Fungi</taxon>
        <taxon>Dikarya</taxon>
        <taxon>Ascomycota</taxon>
        <taxon>Pezizomycotina</taxon>
        <taxon>Sordariomycetes</taxon>
        <taxon>Hypocreomycetidae</taxon>
        <taxon>Glomerellales</taxon>
        <taxon>Glomerellaceae</taxon>
        <taxon>Colletotrichum</taxon>
        <taxon>Colletotrichum spaethianum species complex</taxon>
    </lineage>
</organism>
<dbReference type="EMBL" id="LFIV01000030">
    <property type="protein sequence ID" value="KZL74660.1"/>
    <property type="molecule type" value="Genomic_DNA"/>
</dbReference>
<evidence type="ECO:0000313" key="2">
    <source>
        <dbReference type="Proteomes" id="UP000076552"/>
    </source>
</evidence>
<dbReference type="Proteomes" id="UP000076552">
    <property type="component" value="Unassembled WGS sequence"/>
</dbReference>
<proteinExistence type="predicted"/>
<dbReference type="OrthoDB" id="4831063at2759"/>
<comment type="caution">
    <text evidence="1">The sequence shown here is derived from an EMBL/GenBank/DDBJ whole genome shotgun (WGS) entry which is preliminary data.</text>
</comment>
<accession>A0A166VK06</accession>
<reference evidence="1 2" key="1">
    <citation type="submission" date="2015-06" db="EMBL/GenBank/DDBJ databases">
        <title>Survival trade-offs in plant roots during colonization by closely related pathogenic and mutualistic fungi.</title>
        <authorList>
            <person name="Hacquard S."/>
            <person name="Kracher B."/>
            <person name="Hiruma K."/>
            <person name="Weinman A."/>
            <person name="Muench P."/>
            <person name="Garrido Oter R."/>
            <person name="Ver Loren van Themaat E."/>
            <person name="Dallerey J.-F."/>
            <person name="Damm U."/>
            <person name="Henrissat B."/>
            <person name="Lespinet O."/>
            <person name="Thon M."/>
            <person name="Kemen E."/>
            <person name="McHardy A.C."/>
            <person name="Schulze-Lefert P."/>
            <person name="O'Connell R.J."/>
        </authorList>
    </citation>
    <scope>NUCLEOTIDE SEQUENCE [LARGE SCALE GENOMIC DNA]</scope>
    <source>
        <strain evidence="1 2">0861</strain>
    </source>
</reference>
<protein>
    <submittedName>
        <fullName evidence="1">Uncharacterized protein</fullName>
    </submittedName>
</protein>
<name>A0A166VK06_9PEZI</name>
<keyword evidence="2" id="KW-1185">Reference proteome</keyword>
<gene>
    <name evidence="1" type="ORF">CT0861_07958</name>
</gene>
<sequence length="170" mass="18942">MKIPDLQLLTINLSTTICIPSSPVTTATSVTTSVLRVVDERIKPGHQKWAEPQRLSARDGAPSNAFAGPLSVIQIPESHASQRRDDKNCIGIHLCTETNWGGDCYWACFLKGLETYPYWEWGPKVKSARPDEGAKCKFFLYKSQNMVYPGGNFKTEDMGELGVGCFYCMK</sequence>
<evidence type="ECO:0000313" key="1">
    <source>
        <dbReference type="EMBL" id="KZL74660.1"/>
    </source>
</evidence>